<sequence length="902" mass="99595">MEFSDRESRLRSDHGTRLDELDVRTNYLTNIIAEVENIPTRRVDWHIKDAAARLAELALRTRAPDAPQSEPPSWTSPIFEAAGAHELQLELQFLRPSEVQREQDQDSLAPRGDCVLSLKADPGLFLVCRLYVGAAFAQVEHTFNAQGEPVCTKPICFIRDQIDKEGALVVGFEVLEAIRRAKRTVPAPKEEGGQDVDVLYHRYLNHRLLDIMQDQVDLIRSGMVRRIEWRLEKASQLRKCFPENECLCSTTFEAAGVDDLQLVFYPSGYLGAKEGFCSFFLHCPAGSMIKCWLSVGKHKREAKCGFEKPGYFGRTNFCRFENSIDPDDTTLLVLEIDEAQWKIEEPMSHLSKVCTVSTKHNSRILEEDSMRSMPPSPVRRGTFSFVAIAALIAAAAAAPAAPSIANVAAEVADPHLKSVAGALTDLLKTNGTGTAANNSAIIGTIKDLLEKNMKGHVKESFEKSVQAIEESKHEFAQCRLAYEKADPVRFPKASLLQANSTPWYEAYFQAYSQCKAWEGQVAADLTACDYYCTSQVKIMGENCTNLGLQCGPLDCAPVSGEGYKAFLDRMISDIKGQIEALQLARSGPGRYNLTHRCQDILGTAERCFKNCDGHIEEIIPKSESDIPGCCAPRTQAEDAKCKELANQRKAWEDYDVCYDSKFPQWETTKAEQLAQMPSLQAQMRSILRMICYIESFGENQAAKLNQCMEKDYTKHPEVVALTLEPGLPEEKVDAFSCNASETPGTEAFDELHYHDLPVGLAKCPQLQCQDVCGFVNVKAMNVSTTSLAPLVEKTTVKSHCFKKGESQTAVFWDLGSAQDVGTVSAIPSAGVARIKVYLTNTGPEDPLASTAQCGTITIGSKTVSCSSRGAARYLVLEPFVDGSCVFGGCTQSWCLMERMAAP</sequence>
<dbReference type="Proteomes" id="UP001642484">
    <property type="component" value="Unassembled WGS sequence"/>
</dbReference>
<gene>
    <name evidence="1" type="ORF">CCMP2556_LOCUS38814</name>
</gene>
<dbReference type="InterPro" id="IPR002083">
    <property type="entry name" value="MATH/TRAF_dom"/>
</dbReference>
<proteinExistence type="predicted"/>
<name>A0ABP0PT24_9DINO</name>
<reference evidence="1 2" key="1">
    <citation type="submission" date="2024-02" db="EMBL/GenBank/DDBJ databases">
        <authorList>
            <person name="Chen Y."/>
            <person name="Shah S."/>
            <person name="Dougan E. K."/>
            <person name="Thang M."/>
            <person name="Chan C."/>
        </authorList>
    </citation>
    <scope>NUCLEOTIDE SEQUENCE [LARGE SCALE GENOMIC DNA]</scope>
</reference>
<dbReference type="EMBL" id="CAXAMN010023583">
    <property type="protein sequence ID" value="CAK9078711.1"/>
    <property type="molecule type" value="Genomic_DNA"/>
</dbReference>
<evidence type="ECO:0000313" key="1">
    <source>
        <dbReference type="EMBL" id="CAK9078711.1"/>
    </source>
</evidence>
<keyword evidence="2" id="KW-1185">Reference proteome</keyword>
<dbReference type="SUPFAM" id="SSF49599">
    <property type="entry name" value="TRAF domain-like"/>
    <property type="match status" value="1"/>
</dbReference>
<dbReference type="CDD" id="cd00121">
    <property type="entry name" value="MATH"/>
    <property type="match status" value="1"/>
</dbReference>
<protein>
    <submittedName>
        <fullName evidence="1">Uncharacterized protein</fullName>
    </submittedName>
</protein>
<comment type="caution">
    <text evidence="1">The sequence shown here is derived from an EMBL/GenBank/DDBJ whole genome shotgun (WGS) entry which is preliminary data.</text>
</comment>
<evidence type="ECO:0000313" key="2">
    <source>
        <dbReference type="Proteomes" id="UP001642484"/>
    </source>
</evidence>
<accession>A0ABP0PT24</accession>
<dbReference type="Gene3D" id="2.60.210.10">
    <property type="entry name" value="Apoptosis, Tumor Necrosis Factor Receptor Associated Protein 2, Chain A"/>
    <property type="match status" value="1"/>
</dbReference>
<organism evidence="1 2">
    <name type="scientific">Durusdinium trenchii</name>
    <dbReference type="NCBI Taxonomy" id="1381693"/>
    <lineage>
        <taxon>Eukaryota</taxon>
        <taxon>Sar</taxon>
        <taxon>Alveolata</taxon>
        <taxon>Dinophyceae</taxon>
        <taxon>Suessiales</taxon>
        <taxon>Symbiodiniaceae</taxon>
        <taxon>Durusdinium</taxon>
    </lineage>
</organism>
<dbReference type="InterPro" id="IPR008974">
    <property type="entry name" value="TRAF-like"/>
</dbReference>